<accession>A0A833W682</accession>
<dbReference type="Pfam" id="PF00583">
    <property type="entry name" value="Acetyltransf_1"/>
    <property type="match status" value="1"/>
</dbReference>
<name>A0A833W682_9HYME</name>
<dbReference type="EMBL" id="WNWW01000759">
    <property type="protein sequence ID" value="KAF3422173.1"/>
    <property type="molecule type" value="Genomic_DNA"/>
</dbReference>
<proteinExistence type="predicted"/>
<dbReference type="Proteomes" id="UP000655588">
    <property type="component" value="Unassembled WGS sequence"/>
</dbReference>
<dbReference type="AlphaFoldDB" id="A0A833W682"/>
<evidence type="ECO:0000259" key="1">
    <source>
        <dbReference type="Pfam" id="PF00583"/>
    </source>
</evidence>
<dbReference type="SUPFAM" id="SSF55729">
    <property type="entry name" value="Acyl-CoA N-acyltransferases (Nat)"/>
    <property type="match status" value="1"/>
</dbReference>
<sequence length="305" mass="34487">MFLDSDDELVYKLLTRDKVEDALALQAQTMKQENLAIGLGMFEDDGAPEEMNLIFKEIIKDGTTLIAVDKKTNELAAVAFNKLHASFYSIPTEAHTFHQTFSISLKAKPKEGAKDELETFIEENLRHRTCRELIKFLDDVSVPWLLAELPRLDQVSSPICSVIALLVSQSLIRGLKDIDVQSKVDVFERYNVNGAMELFYLGTNPRYQGRGIGRQIVEKCIEFGRGLLNGTIKRTSIDGSILEQHVLPEIIYCVVASNYSQRIVDKLGFQVLHEARYDDYSFGGKKMSERIGDVHRTAKLQVLKL</sequence>
<dbReference type="InterPro" id="IPR000182">
    <property type="entry name" value="GNAT_dom"/>
</dbReference>
<evidence type="ECO:0000313" key="2">
    <source>
        <dbReference type="EMBL" id="KAF3422173.1"/>
    </source>
</evidence>
<dbReference type="Gene3D" id="3.40.630.30">
    <property type="match status" value="2"/>
</dbReference>
<reference evidence="2" key="1">
    <citation type="submission" date="2019-11" db="EMBL/GenBank/DDBJ databases">
        <title>The nuclear and mitochondrial genomes of Frieseomelitta varia - a highly eusocial stingless bee (Meliponini) with a permanently sterile worker caste.</title>
        <authorList>
            <person name="Freitas F.C.P."/>
            <person name="Lourenco A.P."/>
            <person name="Nunes F.M.F."/>
            <person name="Paschoal A.R."/>
            <person name="Abreu F.C.P."/>
            <person name="Barbin F.O."/>
            <person name="Bataglia L."/>
            <person name="Cardoso-Junior C.A.M."/>
            <person name="Cervoni M.S."/>
            <person name="Silva S.R."/>
            <person name="Dalarmi F."/>
            <person name="Del Lama M.A."/>
            <person name="Depintor T.S."/>
            <person name="Ferreira K.M."/>
            <person name="Goria P.S."/>
            <person name="Jaskot M.C."/>
            <person name="Lago D.C."/>
            <person name="Luna-Lucena D."/>
            <person name="Moda L.M."/>
            <person name="Nascimento L."/>
            <person name="Pedrino M."/>
            <person name="Rabico F.O."/>
            <person name="Sanches F.C."/>
            <person name="Santos D.E."/>
            <person name="Santos C.G."/>
            <person name="Vieira J."/>
            <person name="Lopes T.F."/>
            <person name="Barchuk A.R."/>
            <person name="Hartfelder K."/>
            <person name="Simoes Z.L.P."/>
            <person name="Bitondi M.M.G."/>
            <person name="Pinheiro D.G."/>
        </authorList>
    </citation>
    <scope>NUCLEOTIDE SEQUENCE</scope>
    <source>
        <strain evidence="2">USP_RPSP 00005682</strain>
        <tissue evidence="2">Whole individual</tissue>
    </source>
</reference>
<dbReference type="InterPro" id="IPR016181">
    <property type="entry name" value="Acyl_CoA_acyltransferase"/>
</dbReference>
<feature type="domain" description="N-acetyltransferase" evidence="1">
    <location>
        <begin position="193"/>
        <end position="227"/>
    </location>
</feature>
<comment type="caution">
    <text evidence="2">The sequence shown here is derived from an EMBL/GenBank/DDBJ whole genome shotgun (WGS) entry which is preliminary data.</text>
</comment>
<protein>
    <recommendedName>
        <fullName evidence="1">N-acetyltransferase domain-containing protein</fullName>
    </recommendedName>
</protein>
<organism evidence="2 3">
    <name type="scientific">Frieseomelitta varia</name>
    <dbReference type="NCBI Taxonomy" id="561572"/>
    <lineage>
        <taxon>Eukaryota</taxon>
        <taxon>Metazoa</taxon>
        <taxon>Ecdysozoa</taxon>
        <taxon>Arthropoda</taxon>
        <taxon>Hexapoda</taxon>
        <taxon>Insecta</taxon>
        <taxon>Pterygota</taxon>
        <taxon>Neoptera</taxon>
        <taxon>Endopterygota</taxon>
        <taxon>Hymenoptera</taxon>
        <taxon>Apocrita</taxon>
        <taxon>Aculeata</taxon>
        <taxon>Apoidea</taxon>
        <taxon>Anthophila</taxon>
        <taxon>Apidae</taxon>
        <taxon>Frieseomelitta</taxon>
    </lineage>
</organism>
<dbReference type="PANTHER" id="PTHR20905:SF28">
    <property type="entry name" value="GH28833P-RELATED"/>
    <property type="match status" value="1"/>
</dbReference>
<gene>
    <name evidence="2" type="ORF">E2986_03238</name>
</gene>
<dbReference type="PANTHER" id="PTHR20905">
    <property type="entry name" value="N-ACETYLTRANSFERASE-RELATED"/>
    <property type="match status" value="1"/>
</dbReference>
<dbReference type="GO" id="GO:0008080">
    <property type="term" value="F:N-acetyltransferase activity"/>
    <property type="evidence" value="ECO:0007669"/>
    <property type="project" value="TreeGrafter"/>
</dbReference>
<evidence type="ECO:0000313" key="3">
    <source>
        <dbReference type="Proteomes" id="UP000655588"/>
    </source>
</evidence>
<keyword evidence="3" id="KW-1185">Reference proteome</keyword>
<dbReference type="CDD" id="cd04301">
    <property type="entry name" value="NAT_SF"/>
    <property type="match status" value="1"/>
</dbReference>